<feature type="domain" description="Small ribosomal subunit protein mS41 SAM" evidence="2">
    <location>
        <begin position="72"/>
        <end position="131"/>
    </location>
</feature>
<evidence type="ECO:0000256" key="1">
    <source>
        <dbReference type="SAM" id="Phobius"/>
    </source>
</evidence>
<keyword evidence="1" id="KW-0472">Membrane</keyword>
<name>A0ABD0VRQ7_DENTH</name>
<sequence>MYLQKFFTNKLFINPQIYHPAAVAFTSMALIIHCWRRLAATGRRPAADITPLLSPSASRFYYTPPYLMKVGIPDFLNSVGNGVEAHAAKLETEIGDFNKLLVTRTLRLKKLGIPCKHRKLILKYTHKYRMGLWKPRSDHQKA</sequence>
<dbReference type="SMART" id="SM01238">
    <property type="entry name" value="IGR"/>
    <property type="match status" value="1"/>
</dbReference>
<gene>
    <name evidence="3" type="ORF">M5K25_001548</name>
</gene>
<dbReference type="InterPro" id="IPR019083">
    <property type="entry name" value="SAM_Ribosomal_mS41"/>
</dbReference>
<dbReference type="PANTHER" id="PTHR34955">
    <property type="entry name" value="IGR MOTIF PROTEIN"/>
    <property type="match status" value="1"/>
</dbReference>
<accession>A0ABD0VRQ7</accession>
<dbReference type="EMBL" id="JANQDX010000002">
    <property type="protein sequence ID" value="KAL0927383.1"/>
    <property type="molecule type" value="Genomic_DNA"/>
</dbReference>
<keyword evidence="1" id="KW-1133">Transmembrane helix</keyword>
<protein>
    <recommendedName>
        <fullName evidence="2">Small ribosomal subunit protein mS41 SAM domain-containing protein</fullName>
    </recommendedName>
</protein>
<dbReference type="Proteomes" id="UP001552299">
    <property type="component" value="Unassembled WGS sequence"/>
</dbReference>
<proteinExistence type="predicted"/>
<evidence type="ECO:0000259" key="2">
    <source>
        <dbReference type="SMART" id="SM01238"/>
    </source>
</evidence>
<organism evidence="3 4">
    <name type="scientific">Dendrobium thyrsiflorum</name>
    <name type="common">Pinecone-like raceme dendrobium</name>
    <name type="synonym">Orchid</name>
    <dbReference type="NCBI Taxonomy" id="117978"/>
    <lineage>
        <taxon>Eukaryota</taxon>
        <taxon>Viridiplantae</taxon>
        <taxon>Streptophyta</taxon>
        <taxon>Embryophyta</taxon>
        <taxon>Tracheophyta</taxon>
        <taxon>Spermatophyta</taxon>
        <taxon>Magnoliopsida</taxon>
        <taxon>Liliopsida</taxon>
        <taxon>Asparagales</taxon>
        <taxon>Orchidaceae</taxon>
        <taxon>Epidendroideae</taxon>
        <taxon>Malaxideae</taxon>
        <taxon>Dendrobiinae</taxon>
        <taxon>Dendrobium</taxon>
    </lineage>
</organism>
<keyword evidence="4" id="KW-1185">Reference proteome</keyword>
<evidence type="ECO:0000313" key="4">
    <source>
        <dbReference type="Proteomes" id="UP001552299"/>
    </source>
</evidence>
<dbReference type="AlphaFoldDB" id="A0ABD0VRQ7"/>
<reference evidence="3 4" key="1">
    <citation type="journal article" date="2024" name="Plant Biotechnol. J.">
        <title>Dendrobium thyrsiflorum genome and its molecular insights into genes involved in important horticultural traits.</title>
        <authorList>
            <person name="Chen B."/>
            <person name="Wang J.Y."/>
            <person name="Zheng P.J."/>
            <person name="Li K.L."/>
            <person name="Liang Y.M."/>
            <person name="Chen X.F."/>
            <person name="Zhang C."/>
            <person name="Zhao X."/>
            <person name="He X."/>
            <person name="Zhang G.Q."/>
            <person name="Liu Z.J."/>
            <person name="Xu Q."/>
        </authorList>
    </citation>
    <scope>NUCLEOTIDE SEQUENCE [LARGE SCALE GENOMIC DNA]</scope>
    <source>
        <strain evidence="3">GZMU011</strain>
    </source>
</reference>
<comment type="caution">
    <text evidence="3">The sequence shown here is derived from an EMBL/GenBank/DDBJ whole genome shotgun (WGS) entry which is preliminary data.</text>
</comment>
<dbReference type="Pfam" id="PF09597">
    <property type="entry name" value="SAM_Ribosomal_mS41"/>
    <property type="match status" value="1"/>
</dbReference>
<keyword evidence="1" id="KW-0812">Transmembrane</keyword>
<feature type="transmembrane region" description="Helical" evidence="1">
    <location>
        <begin position="17"/>
        <end position="35"/>
    </location>
</feature>
<dbReference type="PANTHER" id="PTHR34955:SF2">
    <property type="entry name" value="IGR MOTIF PROTEIN"/>
    <property type="match status" value="1"/>
</dbReference>
<evidence type="ECO:0000313" key="3">
    <source>
        <dbReference type="EMBL" id="KAL0927383.1"/>
    </source>
</evidence>